<dbReference type="Proteomes" id="UP000192333">
    <property type="component" value="Chromosome I"/>
</dbReference>
<organism evidence="3 4">
    <name type="scientific">Aquiflexum balticum DSM 16537</name>
    <dbReference type="NCBI Taxonomy" id="758820"/>
    <lineage>
        <taxon>Bacteria</taxon>
        <taxon>Pseudomonadati</taxon>
        <taxon>Bacteroidota</taxon>
        <taxon>Cytophagia</taxon>
        <taxon>Cytophagales</taxon>
        <taxon>Cyclobacteriaceae</taxon>
        <taxon>Aquiflexum</taxon>
    </lineage>
</organism>
<accession>A0A1W2HA61</accession>
<evidence type="ECO:0000256" key="1">
    <source>
        <dbReference type="SAM" id="Coils"/>
    </source>
</evidence>
<evidence type="ECO:0000256" key="2">
    <source>
        <dbReference type="SAM" id="Phobius"/>
    </source>
</evidence>
<feature type="transmembrane region" description="Helical" evidence="2">
    <location>
        <begin position="6"/>
        <end position="24"/>
    </location>
</feature>
<keyword evidence="2" id="KW-0472">Membrane</keyword>
<protein>
    <submittedName>
        <fullName evidence="3">Uncharacterized protein</fullName>
    </submittedName>
</protein>
<dbReference type="AlphaFoldDB" id="A0A1W2HA61"/>
<keyword evidence="2" id="KW-1133">Transmembrane helix</keyword>
<keyword evidence="2" id="KW-0812">Transmembrane</keyword>
<dbReference type="STRING" id="758820.SAMN00777080_4334"/>
<sequence length="115" mass="13544">MIEIIYLIPLIILTIILFFAVISLKNNNKFLSKGIERKELRIKELEEKLNNAEDDFTNAEKTITRLSAQLETNSELLNQEKYKNENLMKLITELQKAKPEKNDDVIIEYFLKTKK</sequence>
<dbReference type="RefSeq" id="WP_084122614.1">
    <property type="nucleotide sequence ID" value="NZ_LT838813.1"/>
</dbReference>
<feature type="coiled-coil region" evidence="1">
    <location>
        <begin position="28"/>
        <end position="97"/>
    </location>
</feature>
<name>A0A1W2HA61_9BACT</name>
<gene>
    <name evidence="3" type="ORF">SAMN00777080_4334</name>
</gene>
<proteinExistence type="predicted"/>
<keyword evidence="4" id="KW-1185">Reference proteome</keyword>
<dbReference type="EMBL" id="LT838813">
    <property type="protein sequence ID" value="SMD45674.1"/>
    <property type="molecule type" value="Genomic_DNA"/>
</dbReference>
<reference evidence="4" key="1">
    <citation type="submission" date="2017-04" db="EMBL/GenBank/DDBJ databases">
        <authorList>
            <person name="Varghese N."/>
            <person name="Submissions S."/>
        </authorList>
    </citation>
    <scope>NUCLEOTIDE SEQUENCE [LARGE SCALE GENOMIC DNA]</scope>
    <source>
        <strain evidence="4">DSM 16537</strain>
    </source>
</reference>
<evidence type="ECO:0000313" key="3">
    <source>
        <dbReference type="EMBL" id="SMD45674.1"/>
    </source>
</evidence>
<evidence type="ECO:0000313" key="4">
    <source>
        <dbReference type="Proteomes" id="UP000192333"/>
    </source>
</evidence>
<keyword evidence="1" id="KW-0175">Coiled coil</keyword>